<organism evidence="3 4">
    <name type="scientific">Cylindrotheca closterium</name>
    <dbReference type="NCBI Taxonomy" id="2856"/>
    <lineage>
        <taxon>Eukaryota</taxon>
        <taxon>Sar</taxon>
        <taxon>Stramenopiles</taxon>
        <taxon>Ochrophyta</taxon>
        <taxon>Bacillariophyta</taxon>
        <taxon>Bacillariophyceae</taxon>
        <taxon>Bacillariophycidae</taxon>
        <taxon>Bacillariales</taxon>
        <taxon>Bacillariaceae</taxon>
        <taxon>Cylindrotheca</taxon>
    </lineage>
</organism>
<dbReference type="AlphaFoldDB" id="A0AAD2FHJ6"/>
<proteinExistence type="predicted"/>
<evidence type="ECO:0000256" key="1">
    <source>
        <dbReference type="SAM" id="Phobius"/>
    </source>
</evidence>
<feature type="transmembrane region" description="Helical" evidence="1">
    <location>
        <begin position="108"/>
        <end position="131"/>
    </location>
</feature>
<reference evidence="3" key="1">
    <citation type="submission" date="2023-08" db="EMBL/GenBank/DDBJ databases">
        <authorList>
            <person name="Audoor S."/>
            <person name="Bilcke G."/>
        </authorList>
    </citation>
    <scope>NUCLEOTIDE SEQUENCE</scope>
</reference>
<evidence type="ECO:0000313" key="4">
    <source>
        <dbReference type="Proteomes" id="UP001295423"/>
    </source>
</evidence>
<keyword evidence="2" id="KW-0732">Signal</keyword>
<dbReference type="PANTHER" id="PTHR37314:SF4">
    <property type="entry name" value="UPF0700 TRANSMEMBRANE PROTEIN YOAK"/>
    <property type="match status" value="1"/>
</dbReference>
<name>A0AAD2FHJ6_9STRA</name>
<keyword evidence="1" id="KW-0472">Membrane</keyword>
<protein>
    <recommendedName>
        <fullName evidence="5">DUF1275 domain-containing protein</fullName>
    </recommendedName>
</protein>
<feature type="chain" id="PRO_5042202194" description="DUF1275 domain-containing protein" evidence="2">
    <location>
        <begin position="20"/>
        <end position="321"/>
    </location>
</feature>
<sequence length="321" mass="33351">MFKRSVLSFLLLTAPSVSAFSQQRTPAFSVQSQNGLSYARTAAVTSSTDLFNKRTSFTQLASSKASDAVDKVADQADKVADKADSVADSAQEFASTLKKPISISTKNAVVMGTALALTSGFINGACVTGFFSASQATAAVTGTWTNAAIALSKGQNMKFFTLARYLFAFMSGSTIAGLLVPNAAPFELANPKGAAASFGIGALCLTVAGLMAKSGGLSSELILCLCFIANGIQNSLTSAFTANLCRTTHFSGITSDIGTFLGQAIRGNRNNMLKLKVFPLLALAFWSGSFIAYPMTKIFGSSTLLAAATVYGGFGLLSLKK</sequence>
<dbReference type="InterPro" id="IPR010699">
    <property type="entry name" value="DUF1275"/>
</dbReference>
<gene>
    <name evidence="3" type="ORF">CYCCA115_LOCUS6397</name>
</gene>
<feature type="transmembrane region" description="Helical" evidence="1">
    <location>
        <begin position="275"/>
        <end position="293"/>
    </location>
</feature>
<keyword evidence="1" id="KW-0812">Transmembrane</keyword>
<dbReference type="Pfam" id="PF06912">
    <property type="entry name" value="DUF1275"/>
    <property type="match status" value="1"/>
</dbReference>
<feature type="signal peptide" evidence="2">
    <location>
        <begin position="1"/>
        <end position="19"/>
    </location>
</feature>
<feature type="transmembrane region" description="Helical" evidence="1">
    <location>
        <begin position="299"/>
        <end position="319"/>
    </location>
</feature>
<evidence type="ECO:0000313" key="3">
    <source>
        <dbReference type="EMBL" id="CAJ1939045.1"/>
    </source>
</evidence>
<dbReference type="Proteomes" id="UP001295423">
    <property type="component" value="Unassembled WGS sequence"/>
</dbReference>
<dbReference type="PANTHER" id="PTHR37314">
    <property type="entry name" value="SLR0142 PROTEIN"/>
    <property type="match status" value="1"/>
</dbReference>
<keyword evidence="4" id="KW-1185">Reference proteome</keyword>
<keyword evidence="1" id="KW-1133">Transmembrane helix</keyword>
<evidence type="ECO:0000256" key="2">
    <source>
        <dbReference type="SAM" id="SignalP"/>
    </source>
</evidence>
<dbReference type="EMBL" id="CAKOGP040000779">
    <property type="protein sequence ID" value="CAJ1939045.1"/>
    <property type="molecule type" value="Genomic_DNA"/>
</dbReference>
<comment type="caution">
    <text evidence="3">The sequence shown here is derived from an EMBL/GenBank/DDBJ whole genome shotgun (WGS) entry which is preliminary data.</text>
</comment>
<feature type="transmembrane region" description="Helical" evidence="1">
    <location>
        <begin position="162"/>
        <end position="181"/>
    </location>
</feature>
<accession>A0AAD2FHJ6</accession>
<evidence type="ECO:0008006" key="5">
    <source>
        <dbReference type="Google" id="ProtNLM"/>
    </source>
</evidence>
<feature type="transmembrane region" description="Helical" evidence="1">
    <location>
        <begin position="193"/>
        <end position="212"/>
    </location>
</feature>